<reference evidence="6 7" key="1">
    <citation type="submission" date="2020-04" db="EMBL/GenBank/DDBJ databases">
        <title>Ferrimonas sp. S7 isolated from sea water.</title>
        <authorList>
            <person name="Bae S.S."/>
            <person name="Baek K."/>
        </authorList>
    </citation>
    <scope>NUCLEOTIDE SEQUENCE [LARGE SCALE GENOMIC DNA]</scope>
    <source>
        <strain evidence="6 7">S7</strain>
    </source>
</reference>
<feature type="compositionally biased region" description="Acidic residues" evidence="2">
    <location>
        <begin position="77"/>
        <end position="101"/>
    </location>
</feature>
<proteinExistence type="predicted"/>
<dbReference type="Gene3D" id="2.40.420.20">
    <property type="match status" value="1"/>
</dbReference>
<dbReference type="KEGG" id="fes:HER31_01845"/>
<name>A0A6H1UAZ1_9GAMM</name>
<accession>A0A6H1UAZ1</accession>
<feature type="chain" id="PRO_5026051171" evidence="3">
    <location>
        <begin position="29"/>
        <end position="432"/>
    </location>
</feature>
<evidence type="ECO:0000313" key="7">
    <source>
        <dbReference type="Proteomes" id="UP000501602"/>
    </source>
</evidence>
<evidence type="ECO:0000259" key="4">
    <source>
        <dbReference type="Pfam" id="PF25954"/>
    </source>
</evidence>
<feature type="domain" description="CusB-like beta-barrel" evidence="4">
    <location>
        <begin position="281"/>
        <end position="353"/>
    </location>
</feature>
<feature type="region of interest" description="Disordered" evidence="2">
    <location>
        <begin position="76"/>
        <end position="105"/>
    </location>
</feature>
<keyword evidence="7" id="KW-1185">Reference proteome</keyword>
<dbReference type="GO" id="GO:0060003">
    <property type="term" value="P:copper ion export"/>
    <property type="evidence" value="ECO:0007669"/>
    <property type="project" value="TreeGrafter"/>
</dbReference>
<feature type="signal peptide" evidence="3">
    <location>
        <begin position="1"/>
        <end position="28"/>
    </location>
</feature>
<dbReference type="InterPro" id="IPR058647">
    <property type="entry name" value="BSH_CzcB-like"/>
</dbReference>
<evidence type="ECO:0000256" key="2">
    <source>
        <dbReference type="SAM" id="MobiDB-lite"/>
    </source>
</evidence>
<dbReference type="EMBL" id="CP051180">
    <property type="protein sequence ID" value="QIZ75750.1"/>
    <property type="molecule type" value="Genomic_DNA"/>
</dbReference>
<organism evidence="6 7">
    <name type="scientific">Ferrimonas lipolytica</name>
    <dbReference type="NCBI Taxonomy" id="2724191"/>
    <lineage>
        <taxon>Bacteria</taxon>
        <taxon>Pseudomonadati</taxon>
        <taxon>Pseudomonadota</taxon>
        <taxon>Gammaproteobacteria</taxon>
        <taxon>Alteromonadales</taxon>
        <taxon>Ferrimonadaceae</taxon>
        <taxon>Ferrimonas</taxon>
    </lineage>
</organism>
<dbReference type="PANTHER" id="PTHR30097">
    <property type="entry name" value="CATION EFFLUX SYSTEM PROTEIN CUSB"/>
    <property type="match status" value="1"/>
</dbReference>
<evidence type="ECO:0000256" key="3">
    <source>
        <dbReference type="SAM" id="SignalP"/>
    </source>
</evidence>
<protein>
    <submittedName>
        <fullName evidence="6">Efflux RND transporter periplasmic adaptor subunit</fullName>
    </submittedName>
</protein>
<dbReference type="Pfam" id="PF25973">
    <property type="entry name" value="BSH_CzcB"/>
    <property type="match status" value="1"/>
</dbReference>
<evidence type="ECO:0000259" key="5">
    <source>
        <dbReference type="Pfam" id="PF25973"/>
    </source>
</evidence>
<evidence type="ECO:0000256" key="1">
    <source>
        <dbReference type="ARBA" id="ARBA00022448"/>
    </source>
</evidence>
<dbReference type="GO" id="GO:0046914">
    <property type="term" value="F:transition metal ion binding"/>
    <property type="evidence" value="ECO:0007669"/>
    <property type="project" value="TreeGrafter"/>
</dbReference>
<dbReference type="InterPro" id="IPR058792">
    <property type="entry name" value="Beta-barrel_RND_2"/>
</dbReference>
<dbReference type="InterPro" id="IPR051909">
    <property type="entry name" value="MFP_Cation_Efflux"/>
</dbReference>
<feature type="domain" description="CzcB-like barrel-sandwich hybrid" evidence="5">
    <location>
        <begin position="144"/>
        <end position="277"/>
    </location>
</feature>
<dbReference type="Gene3D" id="2.40.30.170">
    <property type="match status" value="1"/>
</dbReference>
<dbReference type="PANTHER" id="PTHR30097:SF15">
    <property type="entry name" value="CATION EFFLUX SYSTEM PROTEIN CUSB"/>
    <property type="match status" value="1"/>
</dbReference>
<gene>
    <name evidence="6" type="ORF">HER31_01845</name>
</gene>
<keyword evidence="3" id="KW-0732">Signal</keyword>
<dbReference type="GO" id="GO:0015679">
    <property type="term" value="P:plasma membrane copper ion transport"/>
    <property type="evidence" value="ECO:0007669"/>
    <property type="project" value="TreeGrafter"/>
</dbReference>
<dbReference type="AlphaFoldDB" id="A0A6H1UAZ1"/>
<sequence>MKNLKLAPVAAVVMALYAPMAISGDDHAHENEPLELNQPISFDSHEDHQHEQLVAHEDEDHQAHDEQVEAALHVDEHEDGDDDDHADEADDDHGHDEEEEEGLKLSPAQSAIAGIEVASVHPSQFDMRQRTPAQLLADPNLTRQVALPVSVRVVARHITPGQQVHTGDKLYTIASSEIANAQGKYLLAQAEWKRVVSLGKKAVSAARYQQARIDIETSIQDLLAIGMTQQQIDGLTRSDHKLGQFELLAGQSGTLQQDNAVVGQFIDASTPLALIADESALWVSAQIRPKQVGQVQLGQEVTVQVDNLFYQAKVIGRDHQLDPQTRTETIRLAIDNSEHRLHAGEYATVFFSQSKRSGIVLPDSALARGADGDWMVYLYDGDAYSGVEVTVLASQQGFNLISGIEAGSKVAITGAFFLASEQAKSGFDIHNH</sequence>
<dbReference type="Proteomes" id="UP000501602">
    <property type="component" value="Chromosome"/>
</dbReference>
<dbReference type="GO" id="GO:0030288">
    <property type="term" value="C:outer membrane-bounded periplasmic space"/>
    <property type="evidence" value="ECO:0007669"/>
    <property type="project" value="TreeGrafter"/>
</dbReference>
<dbReference type="Pfam" id="PF25954">
    <property type="entry name" value="Beta-barrel_RND_2"/>
    <property type="match status" value="1"/>
</dbReference>
<dbReference type="RefSeq" id="WP_168659011.1">
    <property type="nucleotide sequence ID" value="NZ_CP051180.1"/>
</dbReference>
<keyword evidence="1" id="KW-0813">Transport</keyword>
<dbReference type="SUPFAM" id="SSF111369">
    <property type="entry name" value="HlyD-like secretion proteins"/>
    <property type="match status" value="1"/>
</dbReference>
<evidence type="ECO:0000313" key="6">
    <source>
        <dbReference type="EMBL" id="QIZ75750.1"/>
    </source>
</evidence>